<organism evidence="2 3">
    <name type="scientific">Desmophyllum pertusum</name>
    <dbReference type="NCBI Taxonomy" id="174260"/>
    <lineage>
        <taxon>Eukaryota</taxon>
        <taxon>Metazoa</taxon>
        <taxon>Cnidaria</taxon>
        <taxon>Anthozoa</taxon>
        <taxon>Hexacorallia</taxon>
        <taxon>Scleractinia</taxon>
        <taxon>Caryophylliina</taxon>
        <taxon>Caryophylliidae</taxon>
        <taxon>Desmophyllum</taxon>
    </lineage>
</organism>
<dbReference type="Proteomes" id="UP001163046">
    <property type="component" value="Unassembled WGS sequence"/>
</dbReference>
<evidence type="ECO:0000313" key="2">
    <source>
        <dbReference type="EMBL" id="KAJ7374407.1"/>
    </source>
</evidence>
<gene>
    <name evidence="2" type="ORF">OS493_007511</name>
</gene>
<name>A0A9W9Z3J5_9CNID</name>
<feature type="compositionally biased region" description="Polar residues" evidence="1">
    <location>
        <begin position="37"/>
        <end position="61"/>
    </location>
</feature>
<dbReference type="AlphaFoldDB" id="A0A9W9Z3J5"/>
<feature type="region of interest" description="Disordered" evidence="1">
    <location>
        <begin position="22"/>
        <end position="69"/>
    </location>
</feature>
<comment type="caution">
    <text evidence="2">The sequence shown here is derived from an EMBL/GenBank/DDBJ whole genome shotgun (WGS) entry which is preliminary data.</text>
</comment>
<reference evidence="2" key="1">
    <citation type="submission" date="2023-01" db="EMBL/GenBank/DDBJ databases">
        <title>Genome assembly of the deep-sea coral Lophelia pertusa.</title>
        <authorList>
            <person name="Herrera S."/>
            <person name="Cordes E."/>
        </authorList>
    </citation>
    <scope>NUCLEOTIDE SEQUENCE</scope>
    <source>
        <strain evidence="2">USNM1676648</strain>
        <tissue evidence="2">Polyp</tissue>
    </source>
</reference>
<sequence>MEPQEKSKRPLYLPPLSLSPYLQQKRKLGKRNREGQETATAKGNRSLPANTSGAKSFTAPTSDPKEKRRNGICVMSMPAEYFSALPHLELLNVRYEFGLEKLATDQGAYMKDEEYSLNPNA</sequence>
<evidence type="ECO:0000256" key="1">
    <source>
        <dbReference type="SAM" id="MobiDB-lite"/>
    </source>
</evidence>
<keyword evidence="3" id="KW-1185">Reference proteome</keyword>
<proteinExistence type="predicted"/>
<dbReference type="EMBL" id="MU826828">
    <property type="protein sequence ID" value="KAJ7374407.1"/>
    <property type="molecule type" value="Genomic_DNA"/>
</dbReference>
<evidence type="ECO:0000313" key="3">
    <source>
        <dbReference type="Proteomes" id="UP001163046"/>
    </source>
</evidence>
<accession>A0A9W9Z3J5</accession>
<protein>
    <submittedName>
        <fullName evidence="2">Uncharacterized protein</fullName>
    </submittedName>
</protein>